<sequence>MPSTPDPSTNEAPDLDVPAESVLLRTIYKQSGVKVADIAKASGLSVSAIHIAFNGFRYRDGVAKVAVPPDRTLVKLGAVLGVEPAALREVGRDRAAELLAEVGESDETLSATFGSDAEAKAHAAGRVGLARQVLAAFSSEELRAELMRRTAAEDDARDTAEAGARSGSHRQESALRAGDQGLQES</sequence>
<dbReference type="RefSeq" id="WP_129314025.1">
    <property type="nucleotide sequence ID" value="NZ_NOIQ01000001.1"/>
</dbReference>
<protein>
    <submittedName>
        <fullName evidence="2">Uncharacterized protein</fullName>
    </submittedName>
</protein>
<dbReference type="AlphaFoldDB" id="A0A7K1LFG3"/>
<evidence type="ECO:0000256" key="1">
    <source>
        <dbReference type="SAM" id="MobiDB-lite"/>
    </source>
</evidence>
<keyword evidence="3" id="KW-1185">Reference proteome</keyword>
<dbReference type="Proteomes" id="UP000462152">
    <property type="component" value="Unassembled WGS sequence"/>
</dbReference>
<dbReference type="OrthoDB" id="5117756at2"/>
<evidence type="ECO:0000313" key="3">
    <source>
        <dbReference type="Proteomes" id="UP000462152"/>
    </source>
</evidence>
<feature type="compositionally biased region" description="Basic and acidic residues" evidence="1">
    <location>
        <begin position="148"/>
        <end position="160"/>
    </location>
</feature>
<comment type="caution">
    <text evidence="2">The sequence shown here is derived from an EMBL/GenBank/DDBJ whole genome shotgun (WGS) entry which is preliminary data.</text>
</comment>
<dbReference type="EMBL" id="WOGT01000001">
    <property type="protein sequence ID" value="MUN53919.1"/>
    <property type="molecule type" value="Genomic_DNA"/>
</dbReference>
<name>A0A7K1LFG3_9MICC</name>
<organism evidence="2 3">
    <name type="scientific">Rothia koreensis</name>
    <dbReference type="NCBI Taxonomy" id="592378"/>
    <lineage>
        <taxon>Bacteria</taxon>
        <taxon>Bacillati</taxon>
        <taxon>Actinomycetota</taxon>
        <taxon>Actinomycetes</taxon>
        <taxon>Micrococcales</taxon>
        <taxon>Micrococcaceae</taxon>
        <taxon>Rothia</taxon>
    </lineage>
</organism>
<feature type="region of interest" description="Disordered" evidence="1">
    <location>
        <begin position="148"/>
        <end position="185"/>
    </location>
</feature>
<accession>A0A7K1LFG3</accession>
<gene>
    <name evidence="2" type="ORF">GMA10_01525</name>
</gene>
<reference evidence="2 3" key="1">
    <citation type="submission" date="2019-12" db="EMBL/GenBank/DDBJ databases">
        <authorList>
            <person name="Li J."/>
            <person name="Shi Y."/>
            <person name="Xu G."/>
            <person name="Xiao D."/>
            <person name="Ran X."/>
        </authorList>
    </citation>
    <scope>NUCLEOTIDE SEQUENCE [LARGE SCALE GENOMIC DNA]</scope>
    <source>
        <strain evidence="2 3">JCM 15915</strain>
    </source>
</reference>
<proteinExistence type="predicted"/>
<evidence type="ECO:0000313" key="2">
    <source>
        <dbReference type="EMBL" id="MUN53919.1"/>
    </source>
</evidence>